<evidence type="ECO:0000259" key="1">
    <source>
        <dbReference type="PROSITE" id="PS50994"/>
    </source>
</evidence>
<gene>
    <name evidence="2" type="ORF">RF11_14728</name>
</gene>
<dbReference type="InterPro" id="IPR012337">
    <property type="entry name" value="RNaseH-like_sf"/>
</dbReference>
<dbReference type="PANTHER" id="PTHR37984">
    <property type="entry name" value="PROTEIN CBG26694"/>
    <property type="match status" value="1"/>
</dbReference>
<dbReference type="OrthoDB" id="441971at2759"/>
<keyword evidence="3" id="KW-1185">Reference proteome</keyword>
<dbReference type="InterPro" id="IPR001584">
    <property type="entry name" value="Integrase_cat-core"/>
</dbReference>
<evidence type="ECO:0000313" key="2">
    <source>
        <dbReference type="EMBL" id="KII66297.1"/>
    </source>
</evidence>
<evidence type="ECO:0000313" key="3">
    <source>
        <dbReference type="Proteomes" id="UP000031668"/>
    </source>
</evidence>
<feature type="domain" description="Integrase catalytic" evidence="1">
    <location>
        <begin position="31"/>
        <end position="140"/>
    </location>
</feature>
<dbReference type="GO" id="GO:0015074">
    <property type="term" value="P:DNA integration"/>
    <property type="evidence" value="ECO:0007669"/>
    <property type="project" value="InterPro"/>
</dbReference>
<name>A0A0C2MXE6_THEKT</name>
<dbReference type="AlphaFoldDB" id="A0A0C2MXE6"/>
<dbReference type="OMA" id="EDQASHI"/>
<dbReference type="SUPFAM" id="SSF53098">
    <property type="entry name" value="Ribonuclease H-like"/>
    <property type="match status" value="1"/>
</dbReference>
<dbReference type="GO" id="GO:0003676">
    <property type="term" value="F:nucleic acid binding"/>
    <property type="evidence" value="ECO:0007669"/>
    <property type="project" value="InterPro"/>
</dbReference>
<reference evidence="2 3" key="1">
    <citation type="journal article" date="2014" name="Genome Biol. Evol.">
        <title>The genome of the myxosporean Thelohanellus kitauei shows adaptations to nutrient acquisition within its fish host.</title>
        <authorList>
            <person name="Yang Y."/>
            <person name="Xiong J."/>
            <person name="Zhou Z."/>
            <person name="Huo F."/>
            <person name="Miao W."/>
            <person name="Ran C."/>
            <person name="Liu Y."/>
            <person name="Zhang J."/>
            <person name="Feng J."/>
            <person name="Wang M."/>
            <person name="Wang M."/>
            <person name="Wang L."/>
            <person name="Yao B."/>
        </authorList>
    </citation>
    <scope>NUCLEOTIDE SEQUENCE [LARGE SCALE GENOMIC DNA]</scope>
    <source>
        <strain evidence="2">Wuqing</strain>
    </source>
</reference>
<dbReference type="Proteomes" id="UP000031668">
    <property type="component" value="Unassembled WGS sequence"/>
</dbReference>
<sequence length="183" mass="21288">MVETLSDGILDRIAMDILGPLPTSNRGNKYTVAKTFVNIFVFRFGVPKQVHTDHGSNFEFELFSHICRLLNIQKTRKTHYHPQSGGMVERFNRTLINMLSKTIKESTHWEEHLNGMLFDYNTTAHTSTKISPFEIMFKREARLPIDYSLRFYTPSKNFDKTEIAKLLDYVKSNTQKSQNHQAV</sequence>
<dbReference type="InterPro" id="IPR036397">
    <property type="entry name" value="RNaseH_sf"/>
</dbReference>
<dbReference type="PROSITE" id="PS50994">
    <property type="entry name" value="INTEGRASE"/>
    <property type="match status" value="1"/>
</dbReference>
<protein>
    <submittedName>
        <fullName evidence="2">Retrovirus-related Pol polyprotein</fullName>
    </submittedName>
</protein>
<dbReference type="EMBL" id="JWZT01003563">
    <property type="protein sequence ID" value="KII66297.1"/>
    <property type="molecule type" value="Genomic_DNA"/>
</dbReference>
<dbReference type="FunFam" id="3.30.420.10:FF:000032">
    <property type="entry name" value="Retrovirus-related Pol polyprotein from transposon 297-like Protein"/>
    <property type="match status" value="1"/>
</dbReference>
<organism evidence="2 3">
    <name type="scientific">Thelohanellus kitauei</name>
    <name type="common">Myxosporean</name>
    <dbReference type="NCBI Taxonomy" id="669202"/>
    <lineage>
        <taxon>Eukaryota</taxon>
        <taxon>Metazoa</taxon>
        <taxon>Cnidaria</taxon>
        <taxon>Myxozoa</taxon>
        <taxon>Myxosporea</taxon>
        <taxon>Bivalvulida</taxon>
        <taxon>Platysporina</taxon>
        <taxon>Myxobolidae</taxon>
        <taxon>Thelohanellus</taxon>
    </lineage>
</organism>
<dbReference type="InterPro" id="IPR050951">
    <property type="entry name" value="Retrovirus_Pol_polyprotein"/>
</dbReference>
<proteinExistence type="predicted"/>
<accession>A0A0C2MXE6</accession>
<comment type="caution">
    <text evidence="2">The sequence shown here is derived from an EMBL/GenBank/DDBJ whole genome shotgun (WGS) entry which is preliminary data.</text>
</comment>
<dbReference type="PANTHER" id="PTHR37984:SF15">
    <property type="entry name" value="INTEGRASE CATALYTIC DOMAIN-CONTAINING PROTEIN"/>
    <property type="match status" value="1"/>
</dbReference>
<dbReference type="Gene3D" id="3.30.420.10">
    <property type="entry name" value="Ribonuclease H-like superfamily/Ribonuclease H"/>
    <property type="match status" value="1"/>
</dbReference>